<comment type="caution">
    <text evidence="2">The sequence shown here is derived from an EMBL/GenBank/DDBJ whole genome shotgun (WGS) entry which is preliminary data.</text>
</comment>
<proteinExistence type="predicted"/>
<evidence type="ECO:0000256" key="1">
    <source>
        <dbReference type="SAM" id="MobiDB-lite"/>
    </source>
</evidence>
<dbReference type="AlphaFoldDB" id="A0A4R6JVP3"/>
<evidence type="ECO:0000313" key="2">
    <source>
        <dbReference type="EMBL" id="TDO40709.1"/>
    </source>
</evidence>
<reference evidence="2 3" key="1">
    <citation type="submission" date="2019-03" db="EMBL/GenBank/DDBJ databases">
        <title>Sequencing the genomes of 1000 actinobacteria strains.</title>
        <authorList>
            <person name="Klenk H.-P."/>
        </authorList>
    </citation>
    <scope>NUCLEOTIDE SEQUENCE [LARGE SCALE GENOMIC DNA]</scope>
    <source>
        <strain evidence="2 3">DSM 43805</strain>
    </source>
</reference>
<feature type="region of interest" description="Disordered" evidence="1">
    <location>
        <begin position="13"/>
        <end position="37"/>
    </location>
</feature>
<dbReference type="EMBL" id="SNWR01000001">
    <property type="protein sequence ID" value="TDO40709.1"/>
    <property type="molecule type" value="Genomic_DNA"/>
</dbReference>
<organism evidence="2 3">
    <name type="scientific">Paractinoplanes brasiliensis</name>
    <dbReference type="NCBI Taxonomy" id="52695"/>
    <lineage>
        <taxon>Bacteria</taxon>
        <taxon>Bacillati</taxon>
        <taxon>Actinomycetota</taxon>
        <taxon>Actinomycetes</taxon>
        <taxon>Micromonosporales</taxon>
        <taxon>Micromonosporaceae</taxon>
        <taxon>Paractinoplanes</taxon>
    </lineage>
</organism>
<dbReference type="Pfam" id="PF20341">
    <property type="entry name" value="DUF6636"/>
    <property type="match status" value="1"/>
</dbReference>
<sequence>MLALLGVLAGCSGTEDRATPAPSTAVPSAKAGFGGPTPTPVPATEVEESRFRTPTQNIACVLTDSEVRCDIVRKKWSAPSKPSDCSLDWGNGMAVSDGKATFTCAGDTVVGTSTSTLKYGRAVRSGTVRCDSVHTGLTCKDEETGHGFTLASGKYELF</sequence>
<protein>
    <submittedName>
        <fullName evidence="2">Uncharacterized protein</fullName>
    </submittedName>
</protein>
<feature type="compositionally biased region" description="Low complexity" evidence="1">
    <location>
        <begin position="19"/>
        <end position="31"/>
    </location>
</feature>
<keyword evidence="3" id="KW-1185">Reference proteome</keyword>
<dbReference type="InterPro" id="IPR046576">
    <property type="entry name" value="DUF6636"/>
</dbReference>
<name>A0A4R6JVP3_9ACTN</name>
<evidence type="ECO:0000313" key="3">
    <source>
        <dbReference type="Proteomes" id="UP000294901"/>
    </source>
</evidence>
<gene>
    <name evidence="2" type="ORF">C8E87_4428</name>
</gene>
<accession>A0A4R6JVP3</accession>
<dbReference type="Proteomes" id="UP000294901">
    <property type="component" value="Unassembled WGS sequence"/>
</dbReference>